<dbReference type="VEuPathDB" id="FungiDB:PSTT_01864"/>
<evidence type="ECO:0000313" key="3">
    <source>
        <dbReference type="EMBL" id="POW01938.1"/>
    </source>
</evidence>
<evidence type="ECO:0000313" key="4">
    <source>
        <dbReference type="Proteomes" id="UP000238274"/>
    </source>
</evidence>
<evidence type="ECO:0008006" key="5">
    <source>
        <dbReference type="Google" id="ProtNLM"/>
    </source>
</evidence>
<organism evidence="3 4">
    <name type="scientific">Puccinia striiformis</name>
    <dbReference type="NCBI Taxonomy" id="27350"/>
    <lineage>
        <taxon>Eukaryota</taxon>
        <taxon>Fungi</taxon>
        <taxon>Dikarya</taxon>
        <taxon>Basidiomycota</taxon>
        <taxon>Pucciniomycotina</taxon>
        <taxon>Pucciniomycetes</taxon>
        <taxon>Pucciniales</taxon>
        <taxon>Pucciniaceae</taxon>
        <taxon>Puccinia</taxon>
    </lineage>
</organism>
<evidence type="ECO:0000256" key="1">
    <source>
        <dbReference type="SAM" id="MobiDB-lite"/>
    </source>
</evidence>
<gene>
    <name evidence="3" type="ORF">PSHT_12304</name>
</gene>
<dbReference type="Proteomes" id="UP000238274">
    <property type="component" value="Unassembled WGS sequence"/>
</dbReference>
<dbReference type="EMBL" id="PKSM01000223">
    <property type="protein sequence ID" value="POW01938.1"/>
    <property type="molecule type" value="Genomic_DNA"/>
</dbReference>
<proteinExistence type="predicted"/>
<reference evidence="4" key="3">
    <citation type="journal article" date="2018" name="Mol. Plant Microbe Interact.">
        <title>Genome sequence resources for the wheat stripe rust pathogen (Puccinia striiformis f. sp. tritici) and the barley stripe rust pathogen (Puccinia striiformis f. sp. hordei).</title>
        <authorList>
            <person name="Xia C."/>
            <person name="Wang M."/>
            <person name="Yin C."/>
            <person name="Cornejo O.E."/>
            <person name="Hulbert S.H."/>
            <person name="Chen X."/>
        </authorList>
    </citation>
    <scope>NUCLEOTIDE SEQUENCE [LARGE SCALE GENOMIC DNA]</scope>
    <source>
        <strain evidence="4">93TX-2</strain>
    </source>
</reference>
<evidence type="ECO:0000256" key="2">
    <source>
        <dbReference type="SAM" id="SignalP"/>
    </source>
</evidence>
<feature type="chain" id="PRO_5015707712" description="Secreted protein" evidence="2">
    <location>
        <begin position="24"/>
        <end position="153"/>
    </location>
</feature>
<comment type="caution">
    <text evidence="3">The sequence shown here is derived from an EMBL/GenBank/DDBJ whole genome shotgun (WGS) entry which is preliminary data.</text>
</comment>
<keyword evidence="2" id="KW-0732">Signal</keyword>
<reference evidence="3 4" key="1">
    <citation type="submission" date="2017-12" db="EMBL/GenBank/DDBJ databases">
        <title>Gene loss provides genomic basis for host adaptation in cereal stripe rust fungi.</title>
        <authorList>
            <person name="Xia C."/>
        </authorList>
    </citation>
    <scope>NUCLEOTIDE SEQUENCE [LARGE SCALE GENOMIC DNA]</scope>
    <source>
        <strain evidence="3 4">93TX-2</strain>
    </source>
</reference>
<accession>A0A2S4UXF3</accession>
<keyword evidence="4" id="KW-1185">Reference proteome</keyword>
<dbReference type="OrthoDB" id="2504330at2759"/>
<feature type="region of interest" description="Disordered" evidence="1">
    <location>
        <begin position="130"/>
        <end position="153"/>
    </location>
</feature>
<feature type="signal peptide" evidence="2">
    <location>
        <begin position="1"/>
        <end position="23"/>
    </location>
</feature>
<feature type="compositionally biased region" description="Gly residues" evidence="1">
    <location>
        <begin position="139"/>
        <end position="153"/>
    </location>
</feature>
<sequence>MSFYSFFFIIAIVLLIQTETAHANFLCNDNGSEKNKAAKLGYCLRAIKPKDHTDPRITADLTHKYWFVALARHVGPNPEEFTCEGRSVVYGKKEKDFLLPPSSSRNDTCRLQGRLYLYYQEGLLSSRRKVFQRQRQRQGGKGGKGGNGGKVQG</sequence>
<dbReference type="VEuPathDB" id="FungiDB:PSHT_12304"/>
<reference evidence="4" key="2">
    <citation type="journal article" date="2018" name="BMC Genomics">
        <title>Genomic insights into host adaptation between the wheat stripe rust pathogen (Puccinia striiformis f. sp. tritici) and the barley stripe rust pathogen (Puccinia striiformis f. sp. hordei).</title>
        <authorList>
            <person name="Xia C."/>
            <person name="Wang M."/>
            <person name="Yin C."/>
            <person name="Cornejo O.E."/>
            <person name="Hulbert S.H."/>
            <person name="Chen X."/>
        </authorList>
    </citation>
    <scope>NUCLEOTIDE SEQUENCE [LARGE SCALE GENOMIC DNA]</scope>
    <source>
        <strain evidence="4">93TX-2</strain>
    </source>
</reference>
<dbReference type="AlphaFoldDB" id="A0A2S4UXF3"/>
<protein>
    <recommendedName>
        <fullName evidence="5">Secreted protein</fullName>
    </recommendedName>
</protein>
<name>A0A2S4UXF3_9BASI</name>